<keyword evidence="2" id="KW-1185">Reference proteome</keyword>
<comment type="caution">
    <text evidence="1">The sequence shown here is derived from an EMBL/GenBank/DDBJ whole genome shotgun (WGS) entry which is preliminary data.</text>
</comment>
<evidence type="ECO:0000313" key="1">
    <source>
        <dbReference type="EMBL" id="TVT36809.1"/>
    </source>
</evidence>
<dbReference type="AlphaFoldDB" id="A0A558BJW9"/>
<evidence type="ECO:0000313" key="2">
    <source>
        <dbReference type="Proteomes" id="UP000317624"/>
    </source>
</evidence>
<dbReference type="RefSeq" id="WP_144853538.1">
    <property type="nucleotide sequence ID" value="NZ_VMRJ01000009.1"/>
</dbReference>
<proteinExistence type="predicted"/>
<sequence length="80" mass="8704">MESELKALHQAVELLLKARRDVKRTANALRKSGGSLGGSGWDRMPFIDQLQHSADSASSSLRSAETNVLASWEALNVLPE</sequence>
<reference evidence="1 2" key="1">
    <citation type="submission" date="2019-07" db="EMBL/GenBank/DDBJ databases">
        <title>Hymenobacter sp. straun FUR1 Genome sequencing and assembly.</title>
        <authorList>
            <person name="Chhetri G."/>
        </authorList>
    </citation>
    <scope>NUCLEOTIDE SEQUENCE [LARGE SCALE GENOMIC DNA]</scope>
    <source>
        <strain evidence="1 2">Fur1</strain>
    </source>
</reference>
<dbReference type="Proteomes" id="UP000317624">
    <property type="component" value="Unassembled WGS sequence"/>
</dbReference>
<protein>
    <submittedName>
        <fullName evidence="1">Uncharacterized protein</fullName>
    </submittedName>
</protein>
<dbReference type="EMBL" id="VMRJ01000009">
    <property type="protein sequence ID" value="TVT36809.1"/>
    <property type="molecule type" value="Genomic_DNA"/>
</dbReference>
<gene>
    <name evidence="1" type="ORF">FNT36_25180</name>
</gene>
<accession>A0A558BJW9</accession>
<name>A0A558BJW9_9BACT</name>
<organism evidence="1 2">
    <name type="scientific">Hymenobacter setariae</name>
    <dbReference type="NCBI Taxonomy" id="2594794"/>
    <lineage>
        <taxon>Bacteria</taxon>
        <taxon>Pseudomonadati</taxon>
        <taxon>Bacteroidota</taxon>
        <taxon>Cytophagia</taxon>
        <taxon>Cytophagales</taxon>
        <taxon>Hymenobacteraceae</taxon>
        <taxon>Hymenobacter</taxon>
    </lineage>
</organism>